<protein>
    <submittedName>
        <fullName evidence="1">Uncharacterized protein</fullName>
    </submittedName>
</protein>
<keyword evidence="2" id="KW-1185">Reference proteome</keyword>
<dbReference type="EMBL" id="JOJR01000090">
    <property type="protein sequence ID" value="RCN45903.1"/>
    <property type="molecule type" value="Genomic_DNA"/>
</dbReference>
<organism evidence="1 2">
    <name type="scientific">Ancylostoma caninum</name>
    <name type="common">Dog hookworm</name>
    <dbReference type="NCBI Taxonomy" id="29170"/>
    <lineage>
        <taxon>Eukaryota</taxon>
        <taxon>Metazoa</taxon>
        <taxon>Ecdysozoa</taxon>
        <taxon>Nematoda</taxon>
        <taxon>Chromadorea</taxon>
        <taxon>Rhabditida</taxon>
        <taxon>Rhabditina</taxon>
        <taxon>Rhabditomorpha</taxon>
        <taxon>Strongyloidea</taxon>
        <taxon>Ancylostomatidae</taxon>
        <taxon>Ancylostomatinae</taxon>
        <taxon>Ancylostoma</taxon>
    </lineage>
</organism>
<evidence type="ECO:0000313" key="2">
    <source>
        <dbReference type="Proteomes" id="UP000252519"/>
    </source>
</evidence>
<dbReference type="AlphaFoldDB" id="A0A368GNF6"/>
<dbReference type="Proteomes" id="UP000252519">
    <property type="component" value="Unassembled WGS sequence"/>
</dbReference>
<proteinExistence type="predicted"/>
<sequence>MRLLEFDNPMHHYIAVSGWKGNSKYGLLRSADCWSSISKITKKTVLKLDNLGAFFFCIAPVADIRKVE</sequence>
<comment type="caution">
    <text evidence="1">The sequence shown here is derived from an EMBL/GenBank/DDBJ whole genome shotgun (WGS) entry which is preliminary data.</text>
</comment>
<accession>A0A368GNF6</accession>
<gene>
    <name evidence="1" type="ORF">ANCCAN_08068</name>
</gene>
<evidence type="ECO:0000313" key="1">
    <source>
        <dbReference type="EMBL" id="RCN45903.1"/>
    </source>
</evidence>
<name>A0A368GNF6_ANCCA</name>
<reference evidence="1 2" key="1">
    <citation type="submission" date="2014-10" db="EMBL/GenBank/DDBJ databases">
        <title>Draft genome of the hookworm Ancylostoma caninum.</title>
        <authorList>
            <person name="Mitreva M."/>
        </authorList>
    </citation>
    <scope>NUCLEOTIDE SEQUENCE [LARGE SCALE GENOMIC DNA]</scope>
    <source>
        <strain evidence="1 2">Baltimore</strain>
    </source>
</reference>